<dbReference type="KEGG" id="eiv:EIN_254420"/>
<dbReference type="VEuPathDB" id="AmoebaDB:EIN_254420"/>
<dbReference type="InterPro" id="IPR016137">
    <property type="entry name" value="RGS"/>
</dbReference>
<proteinExistence type="predicted"/>
<evidence type="ECO:0000313" key="4">
    <source>
        <dbReference type="Proteomes" id="UP000014680"/>
    </source>
</evidence>
<feature type="non-terminal residue" evidence="3">
    <location>
        <position position="1"/>
    </location>
</feature>
<dbReference type="GeneID" id="14894043"/>
<name>A0A0A1UF37_ENTIV</name>
<dbReference type="RefSeq" id="XP_004261869.1">
    <property type="nucleotide sequence ID" value="XM_004261821.1"/>
</dbReference>
<dbReference type="InterPro" id="IPR036305">
    <property type="entry name" value="RGS_sf"/>
</dbReference>
<organism evidence="3 4">
    <name type="scientific">Entamoeba invadens IP1</name>
    <dbReference type="NCBI Taxonomy" id="370355"/>
    <lineage>
        <taxon>Eukaryota</taxon>
        <taxon>Amoebozoa</taxon>
        <taxon>Evosea</taxon>
        <taxon>Archamoebae</taxon>
        <taxon>Mastigamoebida</taxon>
        <taxon>Entamoebidae</taxon>
        <taxon>Entamoeba</taxon>
    </lineage>
</organism>
<dbReference type="Gene3D" id="1.10.167.10">
    <property type="entry name" value="Regulator of G-protein Signalling 4, domain 2"/>
    <property type="match status" value="1"/>
</dbReference>
<feature type="region of interest" description="Disordered" evidence="1">
    <location>
        <begin position="516"/>
        <end position="548"/>
    </location>
</feature>
<dbReference type="Proteomes" id="UP000014680">
    <property type="component" value="Unassembled WGS sequence"/>
</dbReference>
<dbReference type="SUPFAM" id="SSF48097">
    <property type="entry name" value="Regulator of G-protein signaling, RGS"/>
    <property type="match status" value="1"/>
</dbReference>
<evidence type="ECO:0000256" key="1">
    <source>
        <dbReference type="SAM" id="MobiDB-lite"/>
    </source>
</evidence>
<dbReference type="Pfam" id="PF00615">
    <property type="entry name" value="RGS"/>
    <property type="match status" value="1"/>
</dbReference>
<feature type="compositionally biased region" description="Basic and acidic residues" evidence="1">
    <location>
        <begin position="518"/>
        <end position="534"/>
    </location>
</feature>
<evidence type="ECO:0000259" key="2">
    <source>
        <dbReference type="PROSITE" id="PS50132"/>
    </source>
</evidence>
<feature type="domain" description="RGS" evidence="2">
    <location>
        <begin position="182"/>
        <end position="300"/>
    </location>
</feature>
<accession>A0A0A1UF37</accession>
<reference evidence="3 4" key="1">
    <citation type="submission" date="2012-10" db="EMBL/GenBank/DDBJ databases">
        <authorList>
            <person name="Zafar N."/>
            <person name="Inman J."/>
            <person name="Hall N."/>
            <person name="Lorenzi H."/>
            <person name="Caler E."/>
        </authorList>
    </citation>
    <scope>NUCLEOTIDE SEQUENCE [LARGE SCALE GENOMIC DNA]</scope>
    <source>
        <strain evidence="3 4">IP1</strain>
    </source>
</reference>
<dbReference type="PROSITE" id="PS50132">
    <property type="entry name" value="RGS"/>
    <property type="match status" value="1"/>
</dbReference>
<evidence type="ECO:0000313" key="3">
    <source>
        <dbReference type="EMBL" id="ELP95098.1"/>
    </source>
</evidence>
<protein>
    <submittedName>
        <fullName evidence="3">Regulator of G protein signaling domain containing protein</fullName>
    </submittedName>
</protein>
<dbReference type="AlphaFoldDB" id="A0A0A1UF37"/>
<dbReference type="InterPro" id="IPR052246">
    <property type="entry name" value="Cell_Polariz_PKAAnc"/>
</dbReference>
<gene>
    <name evidence="3" type="ORF">EIN_254420</name>
</gene>
<sequence length="719" mass="83420">MTKKDTHTLQQLMEPFDTVLSSILSVPVKHSFDAYKRTTINLVTDFKNLVTSLKVVTNNIKAINSQLHSFYADSPSIIQNEVLQFTKQNDDFGFKSLAFLENEVVCLDAHLKDLTKRFAKMNNEETMAFNEQRFDWIDSCVVVYMQLLVELLSEKGTNFKHLMVFAVQDGISIPKSLTVLSSLKTIMDSRVGCHYLSKYLTQFGMEKQVEFYRDVTVFSTTKNTTTLDILGKEIFEKFIQEESIDQVVISKETQAQIIERYKEPYPQNLYEAAQEDVLDKLLSLGVFEQFQASVDFKKLIRRLTPIKVRSEKSPRNLSAQITYCNVVCEVETYSVVAKYLIPYNLVIFTEIFVKKGFTSPQLMAMATVKDFEEVKLSDVDKKRLDQFFKIVKDGKIQSADIFTKETIVCIKPIQDNFIKYLSETTECLKNTLDFLKYLKETKQEQMAVAQLWSRAEMAFLELKAKHHVAYRMLKKCNTIEEMKVTIPQCQSGLVSLLTDQYLDSYNASFYWKTPLRKTPRETPRQRAEREKSSKTPELFSRRVCSPTRRSITPQNDELAVIPSPRIDDDCNRSSGCSPNIGLGNNLEIFDEKSLVKNHEKKKEKEEKCCQKDKAKRSSFNHRYKQDEISEATDYRITQTQNSIQRIILPKISLLLQELEKINTKEDLEMFQHENIKIEKTLKEFETENSSPQKVKSQGQNDNLKEIVLAEINKYKQFYT</sequence>
<dbReference type="OrthoDB" id="196547at2759"/>
<dbReference type="SMART" id="SM00315">
    <property type="entry name" value="RGS"/>
    <property type="match status" value="1"/>
</dbReference>
<dbReference type="InterPro" id="IPR044926">
    <property type="entry name" value="RGS_subdomain_2"/>
</dbReference>
<dbReference type="EMBL" id="KB206169">
    <property type="protein sequence ID" value="ELP95098.1"/>
    <property type="molecule type" value="Genomic_DNA"/>
</dbReference>
<dbReference type="PANTHER" id="PTHR13155:SF1">
    <property type="entry name" value="A-KINASE ANCHOR PROTEIN 10, MITOCHONDRIAL"/>
    <property type="match status" value="1"/>
</dbReference>
<dbReference type="PANTHER" id="PTHR13155">
    <property type="entry name" value="A-KINASE ANCHOR PROTEINS"/>
    <property type="match status" value="1"/>
</dbReference>
<keyword evidence="4" id="KW-1185">Reference proteome</keyword>
<feature type="non-terminal residue" evidence="3">
    <location>
        <position position="719"/>
    </location>
</feature>